<keyword evidence="2" id="KW-0489">Methyltransferase</keyword>
<dbReference type="Proteomes" id="UP000632766">
    <property type="component" value="Unassembled WGS sequence"/>
</dbReference>
<dbReference type="Gene3D" id="3.40.50.150">
    <property type="entry name" value="Vaccinia Virus protein VP39"/>
    <property type="match status" value="1"/>
</dbReference>
<dbReference type="InterPro" id="IPR052514">
    <property type="entry name" value="SAM-dependent_MTase"/>
</dbReference>
<name>A0A8J7I0Z0_9NOST</name>
<evidence type="ECO:0000313" key="2">
    <source>
        <dbReference type="EMBL" id="MBH8566034.1"/>
    </source>
</evidence>
<dbReference type="RefSeq" id="WP_198127806.1">
    <property type="nucleotide sequence ID" value="NZ_JAECZC010000081.1"/>
</dbReference>
<dbReference type="PANTHER" id="PTHR34203:SF15">
    <property type="entry name" value="SLL1173 PROTEIN"/>
    <property type="match status" value="1"/>
</dbReference>
<keyword evidence="2" id="KW-0808">Transferase</keyword>
<feature type="domain" description="Methyltransferase FkbM" evidence="1">
    <location>
        <begin position="92"/>
        <end position="262"/>
    </location>
</feature>
<dbReference type="InterPro" id="IPR029063">
    <property type="entry name" value="SAM-dependent_MTases_sf"/>
</dbReference>
<dbReference type="GO" id="GO:0008168">
    <property type="term" value="F:methyltransferase activity"/>
    <property type="evidence" value="ECO:0007669"/>
    <property type="project" value="UniProtKB-KW"/>
</dbReference>
<dbReference type="InterPro" id="IPR006342">
    <property type="entry name" value="FkbM_mtfrase"/>
</dbReference>
<evidence type="ECO:0000259" key="1">
    <source>
        <dbReference type="Pfam" id="PF05050"/>
    </source>
</evidence>
<dbReference type="Pfam" id="PF05050">
    <property type="entry name" value="Methyltransf_21"/>
    <property type="match status" value="1"/>
</dbReference>
<dbReference type="SUPFAM" id="SSF53335">
    <property type="entry name" value="S-adenosyl-L-methionine-dependent methyltransferases"/>
    <property type="match status" value="1"/>
</dbReference>
<dbReference type="AlphaFoldDB" id="A0A8J7I0Z0"/>
<reference evidence="2 3" key="1">
    <citation type="journal article" date="2021" name="Int. J. Syst. Evol. Microbiol.">
        <title>Amazonocrinis nigriterrae gen. nov., sp. nov., Atlanticothrix silvestris gen. nov., sp. nov. and Dendronalium phyllosphericum gen. nov., sp. nov., nostocacean cyanobacteria from Brazilian environments.</title>
        <authorList>
            <person name="Alvarenga D.O."/>
            <person name="Andreote A.P.D."/>
            <person name="Branco L.H.Z."/>
            <person name="Delbaje E."/>
            <person name="Cruz R.B."/>
            <person name="Varani A.M."/>
            <person name="Fiore M.F."/>
        </authorList>
    </citation>
    <scope>NUCLEOTIDE SEQUENCE [LARGE SCALE GENOMIC DNA]</scope>
    <source>
        <strain evidence="2 3">CENA67</strain>
    </source>
</reference>
<sequence>MQLNYPIPKFKGWLKSKIPHYFKTRNRNINTNEALIKNENTNTYIVEFRGTRIICRQDNKLEYKLLTDPDSYDESNFYAITSLVKEGATCFDIGANIGIYSLVLSHLVGTNGQIHAFEPVDHIRHKFLVNLAFNGAKNVLVRDFALGDRLNELPMYQVKEGLFRGGTSTFVHNNNVEVMGEDAFERRTVRIMKLDEYVAEQNLTRLDFIKIDVEGFELNVFQGAINTLAKFKPTILFEHDQNRLNGLKILESQFSEILSNLGYSCFEVFNDGRRNLLAPYCFDRKLKGNNLLAIYISIGE</sequence>
<dbReference type="EMBL" id="JAECZC010000081">
    <property type="protein sequence ID" value="MBH8566034.1"/>
    <property type="molecule type" value="Genomic_DNA"/>
</dbReference>
<accession>A0A8J7I0Z0</accession>
<protein>
    <submittedName>
        <fullName evidence="2">FkbM family methyltransferase</fullName>
    </submittedName>
</protein>
<dbReference type="PANTHER" id="PTHR34203">
    <property type="entry name" value="METHYLTRANSFERASE, FKBM FAMILY PROTEIN"/>
    <property type="match status" value="1"/>
</dbReference>
<gene>
    <name evidence="2" type="ORF">I8748_28385</name>
</gene>
<comment type="caution">
    <text evidence="2">The sequence shown here is derived from an EMBL/GenBank/DDBJ whole genome shotgun (WGS) entry which is preliminary data.</text>
</comment>
<proteinExistence type="predicted"/>
<evidence type="ECO:0000313" key="3">
    <source>
        <dbReference type="Proteomes" id="UP000632766"/>
    </source>
</evidence>
<keyword evidence="3" id="KW-1185">Reference proteome</keyword>
<organism evidence="2 3">
    <name type="scientific">Amazonocrinis nigriterrae CENA67</name>
    <dbReference type="NCBI Taxonomy" id="2794033"/>
    <lineage>
        <taxon>Bacteria</taxon>
        <taxon>Bacillati</taxon>
        <taxon>Cyanobacteriota</taxon>
        <taxon>Cyanophyceae</taxon>
        <taxon>Nostocales</taxon>
        <taxon>Nostocaceae</taxon>
        <taxon>Amazonocrinis</taxon>
        <taxon>Amazonocrinis nigriterrae</taxon>
    </lineage>
</organism>
<dbReference type="NCBIfam" id="TIGR01444">
    <property type="entry name" value="fkbM_fam"/>
    <property type="match status" value="1"/>
</dbReference>
<dbReference type="GO" id="GO:0032259">
    <property type="term" value="P:methylation"/>
    <property type="evidence" value="ECO:0007669"/>
    <property type="project" value="UniProtKB-KW"/>
</dbReference>